<evidence type="ECO:0000313" key="1">
    <source>
        <dbReference type="EMBL" id="MBE4746636.1"/>
    </source>
</evidence>
<name>A0ABR9PFE9_9BACT</name>
<evidence type="ECO:0000313" key="2">
    <source>
        <dbReference type="Proteomes" id="UP001516472"/>
    </source>
</evidence>
<proteinExistence type="predicted"/>
<accession>A0ABR9PFE9</accession>
<organism evidence="1 2">
    <name type="scientific">Corallococcus soli</name>
    <dbReference type="NCBI Taxonomy" id="2710757"/>
    <lineage>
        <taxon>Bacteria</taxon>
        <taxon>Pseudomonadati</taxon>
        <taxon>Myxococcota</taxon>
        <taxon>Myxococcia</taxon>
        <taxon>Myxococcales</taxon>
        <taxon>Cystobacterineae</taxon>
        <taxon>Myxococcaceae</taxon>
        <taxon>Corallococcus</taxon>
    </lineage>
</organism>
<comment type="caution">
    <text evidence="1">The sequence shown here is derived from an EMBL/GenBank/DDBJ whole genome shotgun (WGS) entry which is preliminary data.</text>
</comment>
<keyword evidence="2" id="KW-1185">Reference proteome</keyword>
<sequence length="282" mass="31650">MAQSAEHVTQMTKNDLHDKGACILRHESARKSSPCDYQWNGYQISKTAARSGMYNKPLRRAWIDRDKADGDIFQAAARKEQRSGETSGEFGLRLRDFIKKYRHSVRYTSRSLDHDPKAWFIGEPTHPKNFVPKAHDPEGGMHRPYYHNWHHMIPNGAINEYVGGGSDGAKRLFLLMTSLYNMNCGQNIVLLPKESFVGRALGLPIHCPYGQMSHPAYSKACEKHLSRIAGQLDKVLASGAPHKLNDMNVSQIKKAMNLLSDRLLAILKAMPPGGSLDELDSI</sequence>
<protein>
    <submittedName>
        <fullName evidence="1">Uncharacterized protein</fullName>
    </submittedName>
</protein>
<dbReference type="RefSeq" id="WP_193346074.1">
    <property type="nucleotide sequence ID" value="NZ_CBCSIP010000392.1"/>
</dbReference>
<reference evidence="1 2" key="1">
    <citation type="submission" date="2020-02" db="EMBL/GenBank/DDBJ databases">
        <authorList>
            <person name="Babadi Z.K."/>
            <person name="Risdian C."/>
            <person name="Ebrahimipour G.H."/>
            <person name="Wink J."/>
        </authorList>
    </citation>
    <scope>NUCLEOTIDE SEQUENCE [LARGE SCALE GENOMIC DNA]</scope>
    <source>
        <strain evidence="1 2">ZKHCc1 1396</strain>
    </source>
</reference>
<dbReference type="Proteomes" id="UP001516472">
    <property type="component" value="Unassembled WGS sequence"/>
</dbReference>
<dbReference type="EMBL" id="JAAIYO010000001">
    <property type="protein sequence ID" value="MBE4746636.1"/>
    <property type="molecule type" value="Genomic_DNA"/>
</dbReference>
<gene>
    <name evidence="1" type="ORF">G4177_00435</name>
</gene>